<evidence type="ECO:0000313" key="2">
    <source>
        <dbReference type="EMBL" id="OYN89009.1"/>
    </source>
</evidence>
<sequence length="139" mass="14837">MTPGRQPDRNDNQTGPTDVVPAEWIASLPTARQRDDGAQLLQIFGKATGVEPVMWGPSIVGYGALHYRYASGREGDTAKVGFSPRSSAISLYGLQVPGAQDHLVQLGRHRLGAGCVYVPTLAQANLDVLAEVVALAWRA</sequence>
<organism evidence="2 3">
    <name type="scientific">Parenemella sanctibonifatiensis</name>
    <dbReference type="NCBI Taxonomy" id="2016505"/>
    <lineage>
        <taxon>Bacteria</taxon>
        <taxon>Bacillati</taxon>
        <taxon>Actinomycetota</taxon>
        <taxon>Actinomycetes</taxon>
        <taxon>Propionibacteriales</taxon>
        <taxon>Propionibacteriaceae</taxon>
        <taxon>Parenemella</taxon>
    </lineage>
</organism>
<name>A0A255EBS4_9ACTN</name>
<dbReference type="AlphaFoldDB" id="A0A255EBS4"/>
<comment type="caution">
    <text evidence="2">The sequence shown here is derived from an EMBL/GenBank/DDBJ whole genome shotgun (WGS) entry which is preliminary data.</text>
</comment>
<reference evidence="2 3" key="1">
    <citation type="submission" date="2017-07" db="EMBL/GenBank/DDBJ databases">
        <title>Draft whole genome sequences of clinical Proprionibacteriaceae strains.</title>
        <authorList>
            <person name="Bernier A.-M."/>
            <person name="Bernard K."/>
            <person name="Domingo M.-C."/>
        </authorList>
    </citation>
    <scope>NUCLEOTIDE SEQUENCE [LARGE SCALE GENOMIC DNA]</scope>
    <source>
        <strain evidence="2 3">NML 150081</strain>
    </source>
</reference>
<gene>
    <name evidence="2" type="ORF">CGZ91_12100</name>
</gene>
<protein>
    <recommendedName>
        <fullName evidence="4">DUF1801 domain-containing protein</fullName>
    </recommendedName>
</protein>
<proteinExistence type="predicted"/>
<keyword evidence="3" id="KW-1185">Reference proteome</keyword>
<accession>A0A255EBS4</accession>
<dbReference type="EMBL" id="NMVJ01000010">
    <property type="protein sequence ID" value="OYN89009.1"/>
    <property type="molecule type" value="Genomic_DNA"/>
</dbReference>
<evidence type="ECO:0000256" key="1">
    <source>
        <dbReference type="SAM" id="MobiDB-lite"/>
    </source>
</evidence>
<feature type="compositionally biased region" description="Basic and acidic residues" evidence="1">
    <location>
        <begin position="1"/>
        <end position="11"/>
    </location>
</feature>
<feature type="region of interest" description="Disordered" evidence="1">
    <location>
        <begin position="1"/>
        <end position="20"/>
    </location>
</feature>
<dbReference type="Proteomes" id="UP000216300">
    <property type="component" value="Unassembled WGS sequence"/>
</dbReference>
<evidence type="ECO:0000313" key="3">
    <source>
        <dbReference type="Proteomes" id="UP000216300"/>
    </source>
</evidence>
<evidence type="ECO:0008006" key="4">
    <source>
        <dbReference type="Google" id="ProtNLM"/>
    </source>
</evidence>